<comment type="caution">
    <text evidence="2">The sequence shown here is derived from an EMBL/GenBank/DDBJ whole genome shotgun (WGS) entry which is preliminary data.</text>
</comment>
<dbReference type="RefSeq" id="WP_377277387.1">
    <property type="nucleotide sequence ID" value="NZ_JBHSGL010000005.1"/>
</dbReference>
<keyword evidence="1" id="KW-0812">Transmembrane</keyword>
<organism evidence="2 3">
    <name type="scientific">Planococcus dechangensis</name>
    <dbReference type="NCBI Taxonomy" id="1176255"/>
    <lineage>
        <taxon>Bacteria</taxon>
        <taxon>Bacillati</taxon>
        <taxon>Bacillota</taxon>
        <taxon>Bacilli</taxon>
        <taxon>Bacillales</taxon>
        <taxon>Caryophanaceae</taxon>
        <taxon>Planococcus</taxon>
    </lineage>
</organism>
<keyword evidence="1" id="KW-1133">Transmembrane helix</keyword>
<sequence length="108" mass="12150">MKTLMFYFVPLAVYAAVNNGISDELSWPYYLILLLAFLMFQLGRLRYPKNAIPPAAKVTQAVFYGLAVVMIFRDKYLDAGLVNLMVVLATVFVIVELVIAKPEQADKT</sequence>
<feature type="transmembrane region" description="Helical" evidence="1">
    <location>
        <begin position="79"/>
        <end position="99"/>
    </location>
</feature>
<protein>
    <recommendedName>
        <fullName evidence="4">YrdB family protein</fullName>
    </recommendedName>
</protein>
<gene>
    <name evidence="2" type="ORF">ACFO5U_05460</name>
</gene>
<feature type="transmembrane region" description="Helical" evidence="1">
    <location>
        <begin position="25"/>
        <end position="43"/>
    </location>
</feature>
<evidence type="ECO:0000256" key="1">
    <source>
        <dbReference type="SAM" id="Phobius"/>
    </source>
</evidence>
<evidence type="ECO:0000313" key="2">
    <source>
        <dbReference type="EMBL" id="MFC4712290.1"/>
    </source>
</evidence>
<evidence type="ECO:0008006" key="4">
    <source>
        <dbReference type="Google" id="ProtNLM"/>
    </source>
</evidence>
<keyword evidence="3" id="KW-1185">Reference proteome</keyword>
<accession>A0ABV9MAW7</accession>
<dbReference type="EMBL" id="JBHSGL010000005">
    <property type="protein sequence ID" value="MFC4712290.1"/>
    <property type="molecule type" value="Genomic_DNA"/>
</dbReference>
<reference evidence="3" key="1">
    <citation type="journal article" date="2019" name="Int. J. Syst. Evol. Microbiol.">
        <title>The Global Catalogue of Microorganisms (GCM) 10K type strain sequencing project: providing services to taxonomists for standard genome sequencing and annotation.</title>
        <authorList>
            <consortium name="The Broad Institute Genomics Platform"/>
            <consortium name="The Broad Institute Genome Sequencing Center for Infectious Disease"/>
            <person name="Wu L."/>
            <person name="Ma J."/>
        </authorList>
    </citation>
    <scope>NUCLEOTIDE SEQUENCE [LARGE SCALE GENOMIC DNA]</scope>
    <source>
        <strain evidence="3">CGMCC 1.12151</strain>
    </source>
</reference>
<proteinExistence type="predicted"/>
<dbReference type="Proteomes" id="UP001595932">
    <property type="component" value="Unassembled WGS sequence"/>
</dbReference>
<feature type="transmembrane region" description="Helical" evidence="1">
    <location>
        <begin position="55"/>
        <end position="73"/>
    </location>
</feature>
<name>A0ABV9MAW7_9BACL</name>
<evidence type="ECO:0000313" key="3">
    <source>
        <dbReference type="Proteomes" id="UP001595932"/>
    </source>
</evidence>
<keyword evidence="1" id="KW-0472">Membrane</keyword>